<proteinExistence type="predicted"/>
<dbReference type="EMBL" id="GBRH01207853">
    <property type="protein sequence ID" value="JAD90042.1"/>
    <property type="molecule type" value="Transcribed_RNA"/>
</dbReference>
<accession>A0A0A9E231</accession>
<name>A0A0A9E231_ARUDO</name>
<evidence type="ECO:0000313" key="1">
    <source>
        <dbReference type="EMBL" id="JAD90042.1"/>
    </source>
</evidence>
<organism evidence="1">
    <name type="scientific">Arundo donax</name>
    <name type="common">Giant reed</name>
    <name type="synonym">Donax arundinaceus</name>
    <dbReference type="NCBI Taxonomy" id="35708"/>
    <lineage>
        <taxon>Eukaryota</taxon>
        <taxon>Viridiplantae</taxon>
        <taxon>Streptophyta</taxon>
        <taxon>Embryophyta</taxon>
        <taxon>Tracheophyta</taxon>
        <taxon>Spermatophyta</taxon>
        <taxon>Magnoliopsida</taxon>
        <taxon>Liliopsida</taxon>
        <taxon>Poales</taxon>
        <taxon>Poaceae</taxon>
        <taxon>PACMAD clade</taxon>
        <taxon>Arundinoideae</taxon>
        <taxon>Arundineae</taxon>
        <taxon>Arundo</taxon>
    </lineage>
</organism>
<reference evidence="1" key="2">
    <citation type="journal article" date="2015" name="Data Brief">
        <title>Shoot transcriptome of the giant reed, Arundo donax.</title>
        <authorList>
            <person name="Barrero R.A."/>
            <person name="Guerrero F.D."/>
            <person name="Moolhuijzen P."/>
            <person name="Goolsby J.A."/>
            <person name="Tidwell J."/>
            <person name="Bellgard S.E."/>
            <person name="Bellgard M.I."/>
        </authorList>
    </citation>
    <scope>NUCLEOTIDE SEQUENCE</scope>
    <source>
        <tissue evidence="1">Shoot tissue taken approximately 20 cm above the soil surface</tissue>
    </source>
</reference>
<sequence>MLCLLIEVSIVKSSLQHCSCSGVVWFLVHAVFQKLLLCP</sequence>
<protein>
    <submittedName>
        <fullName evidence="1">Uncharacterized protein</fullName>
    </submittedName>
</protein>
<reference evidence="1" key="1">
    <citation type="submission" date="2014-09" db="EMBL/GenBank/DDBJ databases">
        <authorList>
            <person name="Magalhaes I.L.F."/>
            <person name="Oliveira U."/>
            <person name="Santos F.R."/>
            <person name="Vidigal T.H.D.A."/>
            <person name="Brescovit A.D."/>
            <person name="Santos A.J."/>
        </authorList>
    </citation>
    <scope>NUCLEOTIDE SEQUENCE</scope>
    <source>
        <tissue evidence="1">Shoot tissue taken approximately 20 cm above the soil surface</tissue>
    </source>
</reference>
<dbReference type="AlphaFoldDB" id="A0A0A9E231"/>